<organism evidence="2 3">
    <name type="scientific">Heterodera trifolii</name>
    <dbReference type="NCBI Taxonomy" id="157864"/>
    <lineage>
        <taxon>Eukaryota</taxon>
        <taxon>Metazoa</taxon>
        <taxon>Ecdysozoa</taxon>
        <taxon>Nematoda</taxon>
        <taxon>Chromadorea</taxon>
        <taxon>Rhabditida</taxon>
        <taxon>Tylenchina</taxon>
        <taxon>Tylenchomorpha</taxon>
        <taxon>Tylenchoidea</taxon>
        <taxon>Heteroderidae</taxon>
        <taxon>Heteroderinae</taxon>
        <taxon>Heterodera</taxon>
    </lineage>
</organism>
<dbReference type="EMBL" id="JBICBT010000323">
    <property type="protein sequence ID" value="KAL3117443.1"/>
    <property type="molecule type" value="Genomic_DNA"/>
</dbReference>
<gene>
    <name evidence="2" type="ORF">niasHT_004446</name>
</gene>
<protein>
    <submittedName>
        <fullName evidence="2">Uncharacterized protein</fullName>
    </submittedName>
</protein>
<sequence>MDNEEEEEEQSQTVTIALDLPSGGDLENSGTDQNQQQQQLEQQQLLIGRNDGHQQQNAEPVVDDVADAAFLAICSPPTSSDLLRPWRRQLRQNANANSICEDKNNNGSNKNGISAVTTAAAGGIVRVRHLRAEMAQLLEQRLNPPGCGSMRNWEFVAAHLGLDIDQIVQMRRRTKNPMGALMRRFGEEPLLKILELIGEAERIDVLISIRQFAAKPMGADECHRRPEAPQSLADPALINNSSSCDSASISHNSPSTSSTALVRSLINNASAGPQAQQQNQKQQQRFILILHHENQRNRELRKFHKMLIKNLEIYAKEEGIKIVDVDQCMSDQDLLGSVSRHFDRAVQVVMELSPDYAELISAADHISASDQPDDQQPQIDQRVRMKLYLHQMTYNEVLFNANQNRRFRVVLMQGCRPEHIPRGWPGNTLHYRFPQDFESLCQRLFEPQQKQQQKGHQKMTMMMTN</sequence>
<comment type="caution">
    <text evidence="2">The sequence shown here is derived from an EMBL/GenBank/DDBJ whole genome shotgun (WGS) entry which is preliminary data.</text>
</comment>
<reference evidence="2 3" key="1">
    <citation type="submission" date="2024-10" db="EMBL/GenBank/DDBJ databases">
        <authorList>
            <person name="Kim D."/>
        </authorList>
    </citation>
    <scope>NUCLEOTIDE SEQUENCE [LARGE SCALE GENOMIC DNA]</scope>
    <source>
        <strain evidence="2">BH-2024</strain>
    </source>
</reference>
<feature type="compositionally biased region" description="Acidic residues" evidence="1">
    <location>
        <begin position="1"/>
        <end position="10"/>
    </location>
</feature>
<evidence type="ECO:0000256" key="1">
    <source>
        <dbReference type="SAM" id="MobiDB-lite"/>
    </source>
</evidence>
<dbReference type="InterPro" id="IPR011029">
    <property type="entry name" value="DEATH-like_dom_sf"/>
</dbReference>
<accession>A0ABD2LQB4</accession>
<dbReference type="Proteomes" id="UP001620626">
    <property type="component" value="Unassembled WGS sequence"/>
</dbReference>
<evidence type="ECO:0000313" key="3">
    <source>
        <dbReference type="Proteomes" id="UP001620626"/>
    </source>
</evidence>
<feature type="region of interest" description="Disordered" evidence="1">
    <location>
        <begin position="1"/>
        <end position="39"/>
    </location>
</feature>
<dbReference type="AlphaFoldDB" id="A0ABD2LQB4"/>
<proteinExistence type="predicted"/>
<dbReference type="SUPFAM" id="SSF47986">
    <property type="entry name" value="DEATH domain"/>
    <property type="match status" value="1"/>
</dbReference>
<evidence type="ECO:0000313" key="2">
    <source>
        <dbReference type="EMBL" id="KAL3117443.1"/>
    </source>
</evidence>
<dbReference type="Gene3D" id="1.10.533.10">
    <property type="entry name" value="Death Domain, Fas"/>
    <property type="match status" value="1"/>
</dbReference>
<name>A0ABD2LQB4_9BILA</name>
<keyword evidence="3" id="KW-1185">Reference proteome</keyword>